<protein>
    <submittedName>
        <fullName evidence="1">Uncharacterized protein</fullName>
    </submittedName>
</protein>
<proteinExistence type="predicted"/>
<dbReference type="AlphaFoldDB" id="A0A8K0ST36"/>
<keyword evidence="2" id="KW-1185">Reference proteome</keyword>
<organism evidence="1 2">
    <name type="scientific">Stachybotrys elegans</name>
    <dbReference type="NCBI Taxonomy" id="80388"/>
    <lineage>
        <taxon>Eukaryota</taxon>
        <taxon>Fungi</taxon>
        <taxon>Dikarya</taxon>
        <taxon>Ascomycota</taxon>
        <taxon>Pezizomycotina</taxon>
        <taxon>Sordariomycetes</taxon>
        <taxon>Hypocreomycetidae</taxon>
        <taxon>Hypocreales</taxon>
        <taxon>Stachybotryaceae</taxon>
        <taxon>Stachybotrys</taxon>
    </lineage>
</organism>
<dbReference type="EMBL" id="JAGPNK010000008">
    <property type="protein sequence ID" value="KAH7316509.1"/>
    <property type="molecule type" value="Genomic_DNA"/>
</dbReference>
<evidence type="ECO:0000313" key="1">
    <source>
        <dbReference type="EMBL" id="KAH7316509.1"/>
    </source>
</evidence>
<dbReference type="Proteomes" id="UP000813444">
    <property type="component" value="Unassembled WGS sequence"/>
</dbReference>
<comment type="caution">
    <text evidence="1">The sequence shown here is derived from an EMBL/GenBank/DDBJ whole genome shotgun (WGS) entry which is preliminary data.</text>
</comment>
<gene>
    <name evidence="1" type="ORF">B0I35DRAFT_255921</name>
</gene>
<reference evidence="1" key="1">
    <citation type="journal article" date="2021" name="Nat. Commun.">
        <title>Genetic determinants of endophytism in the Arabidopsis root mycobiome.</title>
        <authorList>
            <person name="Mesny F."/>
            <person name="Miyauchi S."/>
            <person name="Thiergart T."/>
            <person name="Pickel B."/>
            <person name="Atanasova L."/>
            <person name="Karlsson M."/>
            <person name="Huettel B."/>
            <person name="Barry K.W."/>
            <person name="Haridas S."/>
            <person name="Chen C."/>
            <person name="Bauer D."/>
            <person name="Andreopoulos W."/>
            <person name="Pangilinan J."/>
            <person name="LaButti K."/>
            <person name="Riley R."/>
            <person name="Lipzen A."/>
            <person name="Clum A."/>
            <person name="Drula E."/>
            <person name="Henrissat B."/>
            <person name="Kohler A."/>
            <person name="Grigoriev I.V."/>
            <person name="Martin F.M."/>
            <person name="Hacquard S."/>
        </authorList>
    </citation>
    <scope>NUCLEOTIDE SEQUENCE</scope>
    <source>
        <strain evidence="1">MPI-CAGE-CH-0235</strain>
    </source>
</reference>
<accession>A0A8K0ST36</accession>
<sequence length="115" mass="12793">MLPCFHASMSSRHATAPIHCLPASHPRPSPALLEPPSRNSAYTKLRLHVRIGYHRRITPARYHSRIPARLQIKALSSLPLYSRTLVCGFAFSPSITRPPILPSLWRKSSTSTASS</sequence>
<name>A0A8K0ST36_9HYPO</name>
<evidence type="ECO:0000313" key="2">
    <source>
        <dbReference type="Proteomes" id="UP000813444"/>
    </source>
</evidence>